<evidence type="ECO:0000259" key="7">
    <source>
        <dbReference type="Pfam" id="PF02687"/>
    </source>
</evidence>
<keyword evidence="5 6" id="KW-0472">Membrane</keyword>
<comment type="subcellular location">
    <subcellularLocation>
        <location evidence="1">Cell membrane</location>
        <topology evidence="1">Multi-pass membrane protein</topology>
    </subcellularLocation>
</comment>
<protein>
    <submittedName>
        <fullName evidence="9">Putative ABC transport system permease protein</fullName>
    </submittedName>
</protein>
<feature type="transmembrane region" description="Helical" evidence="6">
    <location>
        <begin position="380"/>
        <end position="401"/>
    </location>
</feature>
<feature type="transmembrane region" description="Helical" evidence="6">
    <location>
        <begin position="716"/>
        <end position="743"/>
    </location>
</feature>
<dbReference type="GO" id="GO:0022857">
    <property type="term" value="F:transmembrane transporter activity"/>
    <property type="evidence" value="ECO:0007669"/>
    <property type="project" value="TreeGrafter"/>
</dbReference>
<proteinExistence type="predicted"/>
<keyword evidence="3 6" id="KW-0812">Transmembrane</keyword>
<name>A0A1I3HE60_9SPHI</name>
<sequence length="795" mass="89039">MIKNLLLVALRNFKRDKWYSLLNILGLTIGITFSLFLIFYIQDELSYDRYHEKADRIFRVESYIKEPEKDTLKWVSTPFPMAPALSKDYPEVEEAVRLVGNGNILYKKGELSLYQDKVFFADSNVFRVFTHPFLEGDPKTALVAPNSMVLTQSVAEKYFGKAGGYVGKSLENTNGDVYKITGVVEDVPKNSHIIFNVLISRSSLPADFANNWGGFGFNTYVLLKPQTNAASFEQKLLPMYDKYLASIFAQFQIKIRFGIRPITAIHLHSDMEGEPEELGNISYIYIFSAAAFFMLLIACINYMNLTTARSARRSKEIGIRKVTGSSRWQLISQFLVESILTALFALLLSLGLIALLLPVFNSLSGKSISFDTLLQARTLLTILAVVVFVGLMGGSYPALYLSKFNPVSVLKGSLSKSSSNVTLRRALVVVQFSISIIMLICTWVVYNQLAYLRSKDLGFNKDQVLTVTANSQRDVRSKILSFKNEMRQNPQVLAVSTSQAVPGANINFNLFTVESKSGFVDKGVFTYGIDEDYFNTLGMEIVQGRNFSGLSDTLRSIIVNERMVKEFEWGENAIGKTVKFPGDTSGNSLEVVGVVKDFNQQSLYNPIASLILFYRPNSNNIQLKLDPRNIPATVARVEQSWKALFPELPFQYTFLDQDFDSQYAADQKRGKLFTTFSVLTVLVTCLGLLGLIAFITEQRQKEISIRKVLGASVGRIIPLITGNFVVLVGLACLIAFPVAWYFMDKWLQLFTYNTGLSVMPFLLSAIAVLVMTMATVLFHTIRAATANPVNSLRDE</sequence>
<dbReference type="PANTHER" id="PTHR30572">
    <property type="entry name" value="MEMBRANE COMPONENT OF TRANSPORTER-RELATED"/>
    <property type="match status" value="1"/>
</dbReference>
<feature type="transmembrane region" description="Helical" evidence="6">
    <location>
        <begin position="672"/>
        <end position="695"/>
    </location>
</feature>
<evidence type="ECO:0000256" key="4">
    <source>
        <dbReference type="ARBA" id="ARBA00022989"/>
    </source>
</evidence>
<evidence type="ECO:0000256" key="3">
    <source>
        <dbReference type="ARBA" id="ARBA00022692"/>
    </source>
</evidence>
<evidence type="ECO:0000256" key="6">
    <source>
        <dbReference type="SAM" id="Phobius"/>
    </source>
</evidence>
<gene>
    <name evidence="9" type="ORF">SAMN05444682_103321</name>
</gene>
<dbReference type="RefSeq" id="WP_090626096.1">
    <property type="nucleotide sequence ID" value="NZ_FOQO01000003.1"/>
</dbReference>
<dbReference type="InterPro" id="IPR050250">
    <property type="entry name" value="Macrolide_Exporter_MacB"/>
</dbReference>
<keyword evidence="2" id="KW-1003">Cell membrane</keyword>
<dbReference type="OrthoDB" id="1451596at2"/>
<dbReference type="Pfam" id="PF02687">
    <property type="entry name" value="FtsX"/>
    <property type="match status" value="2"/>
</dbReference>
<feature type="transmembrane region" description="Helical" evidence="6">
    <location>
        <begin position="283"/>
        <end position="305"/>
    </location>
</feature>
<reference evidence="9 10" key="1">
    <citation type="submission" date="2016-10" db="EMBL/GenBank/DDBJ databases">
        <authorList>
            <person name="de Groot N.N."/>
        </authorList>
    </citation>
    <scope>NUCLEOTIDE SEQUENCE [LARGE SCALE GENOMIC DNA]</scope>
    <source>
        <strain evidence="9 10">RK1</strain>
    </source>
</reference>
<evidence type="ECO:0000256" key="1">
    <source>
        <dbReference type="ARBA" id="ARBA00004651"/>
    </source>
</evidence>
<dbReference type="PANTHER" id="PTHR30572:SF18">
    <property type="entry name" value="ABC-TYPE MACROLIDE FAMILY EXPORT SYSTEM PERMEASE COMPONENT 2"/>
    <property type="match status" value="1"/>
</dbReference>
<dbReference type="AlphaFoldDB" id="A0A1I3HE60"/>
<feature type="transmembrane region" description="Helical" evidence="6">
    <location>
        <begin position="334"/>
        <end position="360"/>
    </location>
</feature>
<feature type="domain" description="ABC3 transporter permease C-terminal" evidence="7">
    <location>
        <begin position="289"/>
        <end position="406"/>
    </location>
</feature>
<evidence type="ECO:0000313" key="10">
    <source>
        <dbReference type="Proteomes" id="UP000198670"/>
    </source>
</evidence>
<dbReference type="Pfam" id="PF12704">
    <property type="entry name" value="MacB_PCD"/>
    <property type="match status" value="2"/>
</dbReference>
<feature type="transmembrane region" description="Helical" evidence="6">
    <location>
        <begin position="422"/>
        <end position="446"/>
    </location>
</feature>
<keyword evidence="4 6" id="KW-1133">Transmembrane helix</keyword>
<evidence type="ECO:0000313" key="9">
    <source>
        <dbReference type="EMBL" id="SFI33857.1"/>
    </source>
</evidence>
<feature type="domain" description="MacB-like periplasmic core" evidence="8">
    <location>
        <begin position="456"/>
        <end position="639"/>
    </location>
</feature>
<keyword evidence="10" id="KW-1185">Reference proteome</keyword>
<dbReference type="InterPro" id="IPR003838">
    <property type="entry name" value="ABC3_permease_C"/>
</dbReference>
<dbReference type="STRING" id="1477437.SAMN05444682_103321"/>
<dbReference type="GO" id="GO:0005886">
    <property type="term" value="C:plasma membrane"/>
    <property type="evidence" value="ECO:0007669"/>
    <property type="project" value="UniProtKB-SubCell"/>
</dbReference>
<dbReference type="Proteomes" id="UP000198670">
    <property type="component" value="Unassembled WGS sequence"/>
</dbReference>
<accession>A0A1I3HE60</accession>
<feature type="domain" description="MacB-like periplasmic core" evidence="8">
    <location>
        <begin position="20"/>
        <end position="236"/>
    </location>
</feature>
<evidence type="ECO:0000256" key="2">
    <source>
        <dbReference type="ARBA" id="ARBA00022475"/>
    </source>
</evidence>
<evidence type="ECO:0000256" key="5">
    <source>
        <dbReference type="ARBA" id="ARBA00023136"/>
    </source>
</evidence>
<feature type="domain" description="ABC3 transporter permease C-terminal" evidence="7">
    <location>
        <begin position="675"/>
        <end position="788"/>
    </location>
</feature>
<feature type="transmembrane region" description="Helical" evidence="6">
    <location>
        <begin position="755"/>
        <end position="778"/>
    </location>
</feature>
<evidence type="ECO:0000259" key="8">
    <source>
        <dbReference type="Pfam" id="PF12704"/>
    </source>
</evidence>
<organism evidence="9 10">
    <name type="scientific">Parapedobacter indicus</name>
    <dbReference type="NCBI Taxonomy" id="1477437"/>
    <lineage>
        <taxon>Bacteria</taxon>
        <taxon>Pseudomonadati</taxon>
        <taxon>Bacteroidota</taxon>
        <taxon>Sphingobacteriia</taxon>
        <taxon>Sphingobacteriales</taxon>
        <taxon>Sphingobacteriaceae</taxon>
        <taxon>Parapedobacter</taxon>
    </lineage>
</organism>
<dbReference type="InterPro" id="IPR025857">
    <property type="entry name" value="MacB_PCD"/>
</dbReference>
<dbReference type="EMBL" id="FOQO01000003">
    <property type="protein sequence ID" value="SFI33857.1"/>
    <property type="molecule type" value="Genomic_DNA"/>
</dbReference>
<feature type="transmembrane region" description="Helical" evidence="6">
    <location>
        <begin position="21"/>
        <end position="41"/>
    </location>
</feature>